<keyword evidence="2 6" id="KW-0812">Transmembrane</keyword>
<sequence length="492" mass="53718">MVAVSLATLAALLLLAPLSRSGQLPVAGLVLQWLALGLLITSLWERDKIPLRRIEIWGLTLLLLYPLVYLIPIPAALVGLFPGRDLYLATDDLFGSDVTRGFVQLALVPAETQAAWLFLLVPVAVYVGTHLLDPRGAERFVWLLLAIAALQAALGLMQYGAGAGPLYFGLDHAHGNAVGTFTNRNHLAGLLAMTLPLALALLVYSVGQRPRDRGNHWKERILFLGSLRGHVAVGYAAIVLLLILAVVFTRSRAGIALTMLGILLATFAYARRLGGTNVYGLTGTLVTAAIGLGLVIGLAPVLDRFTVTGAIEDARWTINAATLEGIRHFLPFGSGPGGYAEVFPAYQPVELGRYFINHAHNDYLQWLFEGGLLAALLMLFFAVLYLRQWSRVWTPGAWTRMRFIQVAAGIGLLLGALHSLVEFHLHIPANLIYFAFLAGLFFSDLSHVEERTAARRRRRRTPDLDSDTRSPSLSAVPRPTPPPDQIRNPFLD</sequence>
<evidence type="ECO:0000256" key="3">
    <source>
        <dbReference type="ARBA" id="ARBA00022989"/>
    </source>
</evidence>
<dbReference type="InterPro" id="IPR051533">
    <property type="entry name" value="WaaL-like"/>
</dbReference>
<proteinExistence type="predicted"/>
<evidence type="ECO:0000256" key="1">
    <source>
        <dbReference type="ARBA" id="ARBA00004141"/>
    </source>
</evidence>
<evidence type="ECO:0000256" key="5">
    <source>
        <dbReference type="SAM" id="MobiDB-lite"/>
    </source>
</evidence>
<feature type="transmembrane region" description="Helical" evidence="6">
    <location>
        <begin position="363"/>
        <end position="386"/>
    </location>
</feature>
<feature type="transmembrane region" description="Helical" evidence="6">
    <location>
        <begin position="277"/>
        <end position="299"/>
    </location>
</feature>
<keyword evidence="8" id="KW-0436">Ligase</keyword>
<evidence type="ECO:0000256" key="4">
    <source>
        <dbReference type="ARBA" id="ARBA00023136"/>
    </source>
</evidence>
<dbReference type="GO" id="GO:0016874">
    <property type="term" value="F:ligase activity"/>
    <property type="evidence" value="ECO:0007669"/>
    <property type="project" value="UniProtKB-KW"/>
</dbReference>
<feature type="transmembrane region" description="Helical" evidence="6">
    <location>
        <begin position="431"/>
        <end position="448"/>
    </location>
</feature>
<keyword evidence="9" id="KW-1185">Reference proteome</keyword>
<feature type="transmembrane region" description="Helical" evidence="6">
    <location>
        <begin position="30"/>
        <end position="45"/>
    </location>
</feature>
<dbReference type="PANTHER" id="PTHR37422:SF13">
    <property type="entry name" value="LIPOPOLYSACCHARIDE BIOSYNTHESIS PROTEIN PA4999-RELATED"/>
    <property type="match status" value="1"/>
</dbReference>
<gene>
    <name evidence="8" type="ORF">ABC977_03525</name>
</gene>
<name>A0ABV4BAK5_9GAMM</name>
<feature type="transmembrane region" description="Helical" evidence="6">
    <location>
        <begin position="406"/>
        <end position="425"/>
    </location>
</feature>
<evidence type="ECO:0000313" key="9">
    <source>
        <dbReference type="Proteomes" id="UP001564408"/>
    </source>
</evidence>
<feature type="transmembrane region" description="Helical" evidence="6">
    <location>
        <begin position="227"/>
        <end position="247"/>
    </location>
</feature>
<organism evidence="8 9">
    <name type="scientific">Thioalkalicoccus limnaeus</name>
    <dbReference type="NCBI Taxonomy" id="120681"/>
    <lineage>
        <taxon>Bacteria</taxon>
        <taxon>Pseudomonadati</taxon>
        <taxon>Pseudomonadota</taxon>
        <taxon>Gammaproteobacteria</taxon>
        <taxon>Chromatiales</taxon>
        <taxon>Chromatiaceae</taxon>
        <taxon>Thioalkalicoccus</taxon>
    </lineage>
</organism>
<feature type="transmembrane region" description="Helical" evidence="6">
    <location>
        <begin position="140"/>
        <end position="161"/>
    </location>
</feature>
<comment type="subcellular location">
    <subcellularLocation>
        <location evidence="1">Membrane</location>
        <topology evidence="1">Multi-pass membrane protein</topology>
    </subcellularLocation>
</comment>
<evidence type="ECO:0000259" key="7">
    <source>
        <dbReference type="Pfam" id="PF04932"/>
    </source>
</evidence>
<protein>
    <submittedName>
        <fullName evidence="8">O-antigen ligase family protein</fullName>
    </submittedName>
</protein>
<dbReference type="PANTHER" id="PTHR37422">
    <property type="entry name" value="TEICHURONIC ACID BIOSYNTHESIS PROTEIN TUAE"/>
    <property type="match status" value="1"/>
</dbReference>
<feature type="domain" description="O-antigen ligase-related" evidence="7">
    <location>
        <begin position="238"/>
        <end position="378"/>
    </location>
</feature>
<keyword evidence="4 6" id="KW-0472">Membrane</keyword>
<evidence type="ECO:0000256" key="2">
    <source>
        <dbReference type="ARBA" id="ARBA00022692"/>
    </source>
</evidence>
<feature type="region of interest" description="Disordered" evidence="5">
    <location>
        <begin position="453"/>
        <end position="492"/>
    </location>
</feature>
<keyword evidence="3 6" id="KW-1133">Transmembrane helix</keyword>
<reference evidence="8 9" key="1">
    <citation type="submission" date="2024-05" db="EMBL/GenBank/DDBJ databases">
        <title>Genome Sequence and Characterization of the New Strain Purple Sulfur Bacterium of Genus Thioalkalicoccus.</title>
        <authorList>
            <person name="Bryantseva I.A."/>
            <person name="Kyndt J.A."/>
            <person name="Imhoff J.F."/>
        </authorList>
    </citation>
    <scope>NUCLEOTIDE SEQUENCE [LARGE SCALE GENOMIC DNA]</scope>
    <source>
        <strain evidence="8 9">Um2</strain>
    </source>
</reference>
<feature type="transmembrane region" description="Helical" evidence="6">
    <location>
        <begin position="253"/>
        <end position="270"/>
    </location>
</feature>
<dbReference type="RefSeq" id="WP_369665856.1">
    <property type="nucleotide sequence ID" value="NZ_JBDKXB010000003.1"/>
</dbReference>
<dbReference type="Pfam" id="PF04932">
    <property type="entry name" value="Wzy_C"/>
    <property type="match status" value="1"/>
</dbReference>
<feature type="transmembrane region" description="Helical" evidence="6">
    <location>
        <begin position="187"/>
        <end position="206"/>
    </location>
</feature>
<comment type="caution">
    <text evidence="8">The sequence shown here is derived from an EMBL/GenBank/DDBJ whole genome shotgun (WGS) entry which is preliminary data.</text>
</comment>
<evidence type="ECO:0000313" key="8">
    <source>
        <dbReference type="EMBL" id="MEY6431474.1"/>
    </source>
</evidence>
<feature type="transmembrane region" description="Helical" evidence="6">
    <location>
        <begin position="57"/>
        <end position="81"/>
    </location>
</feature>
<evidence type="ECO:0000256" key="6">
    <source>
        <dbReference type="SAM" id="Phobius"/>
    </source>
</evidence>
<feature type="transmembrane region" description="Helical" evidence="6">
    <location>
        <begin position="101"/>
        <end position="128"/>
    </location>
</feature>
<dbReference type="InterPro" id="IPR007016">
    <property type="entry name" value="O-antigen_ligase-rel_domated"/>
</dbReference>
<accession>A0ABV4BAK5</accession>
<dbReference type="Proteomes" id="UP001564408">
    <property type="component" value="Unassembled WGS sequence"/>
</dbReference>
<dbReference type="EMBL" id="JBDKXB010000003">
    <property type="protein sequence ID" value="MEY6431474.1"/>
    <property type="molecule type" value="Genomic_DNA"/>
</dbReference>